<dbReference type="OrthoDB" id="9806903at2"/>
<dbReference type="Gene3D" id="3.40.50.300">
    <property type="entry name" value="P-loop containing nucleotide triphosphate hydrolases"/>
    <property type="match status" value="1"/>
</dbReference>
<keyword evidence="3" id="KW-0067">ATP-binding</keyword>
<evidence type="ECO:0000259" key="4">
    <source>
        <dbReference type="SMART" id="SM00382"/>
    </source>
</evidence>
<dbReference type="PANTHER" id="PTHR43392">
    <property type="entry name" value="AAA-TYPE ATPASE FAMILY PROTEIN / ANKYRIN REPEAT FAMILY PROTEIN"/>
    <property type="match status" value="1"/>
</dbReference>
<dbReference type="CDD" id="cd00009">
    <property type="entry name" value="AAA"/>
    <property type="match status" value="1"/>
</dbReference>
<dbReference type="SUPFAM" id="SSF52540">
    <property type="entry name" value="P-loop containing nucleoside triphosphate hydrolases"/>
    <property type="match status" value="1"/>
</dbReference>
<dbReference type="Pfam" id="PF17866">
    <property type="entry name" value="AAA_lid_6"/>
    <property type="match status" value="1"/>
</dbReference>
<dbReference type="PRINTS" id="PR00819">
    <property type="entry name" value="CBXCFQXSUPER"/>
</dbReference>
<sequence>MASHRKPLDDLRETVGRLGDQLPRHGLRGVDDLFGARPGPARPLAAVQAELDGLVGLETVKEQVQALVAFLQVQARRTTHGLPEVATSQHLVFLGNPGTGKTTVARLLAEMYRAVGLLQKGHLVEVDRAALVGQYVGATAIKTDRVIRRALDGVLFIDEAYSLAPETDGRVDFGAEAIEILLKRMEDHRHRLVVIVAGYPRLMEAFLLSNPGLRSRFAREVRFPDYSTGELEAIFTLILAQHDYVLAPGADATLRRIIEGLRPGEESGNARFARTLFEQALNRQALRLVRGGSGRVDALDRTDVMTLTGDDLAEAARALGEEAAPGHEESRWRRWFG</sequence>
<dbReference type="InterPro" id="IPR041627">
    <property type="entry name" value="AAA_lid_6"/>
</dbReference>
<dbReference type="EMBL" id="AXCY01000109">
    <property type="protein sequence ID" value="KGM09272.1"/>
    <property type="molecule type" value="Genomic_DNA"/>
</dbReference>
<dbReference type="InterPro" id="IPR000641">
    <property type="entry name" value="CbxX/CfxQ"/>
</dbReference>
<feature type="domain" description="AAA+ ATPase" evidence="4">
    <location>
        <begin position="87"/>
        <end position="264"/>
    </location>
</feature>
<evidence type="ECO:0000256" key="3">
    <source>
        <dbReference type="ARBA" id="ARBA00022840"/>
    </source>
</evidence>
<dbReference type="RefSeq" id="WP_043609018.1">
    <property type="nucleotide sequence ID" value="NZ_AXCY01000109.1"/>
</dbReference>
<dbReference type="InterPro" id="IPR050773">
    <property type="entry name" value="CbxX/CfxQ_RuBisCO_ESX"/>
</dbReference>
<dbReference type="InterPro" id="IPR003959">
    <property type="entry name" value="ATPase_AAA_core"/>
</dbReference>
<dbReference type="Gene3D" id="1.10.8.60">
    <property type="match status" value="1"/>
</dbReference>
<dbReference type="Pfam" id="PF00004">
    <property type="entry name" value="AAA"/>
    <property type="match status" value="1"/>
</dbReference>
<dbReference type="SMART" id="SM00382">
    <property type="entry name" value="AAA"/>
    <property type="match status" value="1"/>
</dbReference>
<dbReference type="Proteomes" id="UP000029839">
    <property type="component" value="Unassembled WGS sequence"/>
</dbReference>
<dbReference type="GO" id="GO:0016887">
    <property type="term" value="F:ATP hydrolysis activity"/>
    <property type="evidence" value="ECO:0007669"/>
    <property type="project" value="InterPro"/>
</dbReference>
<dbReference type="AlphaFoldDB" id="A0A0A0BNQ0"/>
<reference evidence="5 6" key="2">
    <citation type="journal article" date="2015" name="Stand. Genomic Sci.">
        <title>Draft genome sequence of Cellulomonas carbonis T26(T) and comparative analysis of six Cellulomonas genomes.</title>
        <authorList>
            <person name="Zhuang W."/>
            <person name="Zhang S."/>
            <person name="Xia X."/>
            <person name="Wang G."/>
        </authorList>
    </citation>
    <scope>NUCLEOTIDE SEQUENCE [LARGE SCALE GENOMIC DNA]</scope>
    <source>
        <strain evidence="5 6">T26</strain>
    </source>
</reference>
<dbReference type="PANTHER" id="PTHR43392:SF2">
    <property type="entry name" value="AAA-TYPE ATPASE FAMILY PROTEIN _ ANKYRIN REPEAT FAMILY PROTEIN"/>
    <property type="match status" value="1"/>
</dbReference>
<dbReference type="GO" id="GO:0005524">
    <property type="term" value="F:ATP binding"/>
    <property type="evidence" value="ECO:0007669"/>
    <property type="project" value="UniProtKB-KW"/>
</dbReference>
<dbReference type="InterPro" id="IPR027417">
    <property type="entry name" value="P-loop_NTPase"/>
</dbReference>
<reference evidence="5 6" key="1">
    <citation type="submission" date="2013-08" db="EMBL/GenBank/DDBJ databases">
        <title>Genome sequencing of Cellulomonas carbonis T26.</title>
        <authorList>
            <person name="Chen F."/>
            <person name="Li Y."/>
            <person name="Wang G."/>
        </authorList>
    </citation>
    <scope>NUCLEOTIDE SEQUENCE [LARGE SCALE GENOMIC DNA]</scope>
    <source>
        <strain evidence="5 6">T26</strain>
    </source>
</reference>
<protein>
    <submittedName>
        <fullName evidence="5">ATPase AAA</fullName>
    </submittedName>
</protein>
<evidence type="ECO:0000313" key="5">
    <source>
        <dbReference type="EMBL" id="KGM09272.1"/>
    </source>
</evidence>
<keyword evidence="2" id="KW-0547">Nucleotide-binding</keyword>
<name>A0A0A0BNQ0_9CELL</name>
<keyword evidence="6" id="KW-1185">Reference proteome</keyword>
<proteinExistence type="inferred from homology"/>
<evidence type="ECO:0000313" key="6">
    <source>
        <dbReference type="Proteomes" id="UP000029839"/>
    </source>
</evidence>
<evidence type="ECO:0000256" key="2">
    <source>
        <dbReference type="ARBA" id="ARBA00022741"/>
    </source>
</evidence>
<dbReference type="InterPro" id="IPR003593">
    <property type="entry name" value="AAA+_ATPase"/>
</dbReference>
<accession>A0A0A0BNQ0</accession>
<organism evidence="5 6">
    <name type="scientific">Cellulomonas carbonis T26</name>
    <dbReference type="NCBI Taxonomy" id="947969"/>
    <lineage>
        <taxon>Bacteria</taxon>
        <taxon>Bacillati</taxon>
        <taxon>Actinomycetota</taxon>
        <taxon>Actinomycetes</taxon>
        <taxon>Micrococcales</taxon>
        <taxon>Cellulomonadaceae</taxon>
        <taxon>Cellulomonas</taxon>
    </lineage>
</organism>
<gene>
    <name evidence="5" type="ORF">N868_03150</name>
</gene>
<evidence type="ECO:0000256" key="1">
    <source>
        <dbReference type="ARBA" id="ARBA00010378"/>
    </source>
</evidence>
<comment type="caution">
    <text evidence="5">The sequence shown here is derived from an EMBL/GenBank/DDBJ whole genome shotgun (WGS) entry which is preliminary data.</text>
</comment>
<comment type="similarity">
    <text evidence="1">Belongs to the CbxX/CfxQ family.</text>
</comment>
<dbReference type="FunFam" id="3.40.50.300:FF:000216">
    <property type="entry name" value="Type VII secretion ATPase EccA"/>
    <property type="match status" value="1"/>
</dbReference>